<evidence type="ECO:0000313" key="3">
    <source>
        <dbReference type="Proteomes" id="UP000019487"/>
    </source>
</evidence>
<dbReference type="Proteomes" id="UP000019487">
    <property type="component" value="Unassembled WGS sequence"/>
</dbReference>
<dbReference type="SUPFAM" id="SSF51735">
    <property type="entry name" value="NAD(P)-binding Rossmann-fold domains"/>
    <property type="match status" value="2"/>
</dbReference>
<protein>
    <recommendedName>
        <fullName evidence="4">Short-chain dehydrogenase/reductase</fullName>
    </recommendedName>
</protein>
<dbReference type="PANTHER" id="PTHR43544">
    <property type="entry name" value="SHORT-CHAIN DEHYDROGENASE/REDUCTASE"/>
    <property type="match status" value="1"/>
</dbReference>
<gene>
    <name evidence="2" type="ORF">SBOR_8132</name>
</gene>
<reference evidence="2 3" key="1">
    <citation type="journal article" date="2014" name="Genome Announc.">
        <title>Draft genome sequence of Sclerotinia borealis, a psychrophilic plant pathogenic fungus.</title>
        <authorList>
            <person name="Mardanov A.V."/>
            <person name="Beletsky A.V."/>
            <person name="Kadnikov V.V."/>
            <person name="Ignatov A.N."/>
            <person name="Ravin N.V."/>
        </authorList>
    </citation>
    <scope>NUCLEOTIDE SEQUENCE [LARGE SCALE GENOMIC DNA]</scope>
    <source>
        <strain evidence="3">F-4157</strain>
    </source>
</reference>
<keyword evidence="3" id="KW-1185">Reference proteome</keyword>
<comment type="caution">
    <text evidence="2">The sequence shown here is derived from an EMBL/GenBank/DDBJ whole genome shotgun (WGS) entry which is preliminary data.</text>
</comment>
<dbReference type="GO" id="GO:0005737">
    <property type="term" value="C:cytoplasm"/>
    <property type="evidence" value="ECO:0007669"/>
    <property type="project" value="TreeGrafter"/>
</dbReference>
<dbReference type="EMBL" id="AYSA01000492">
    <property type="protein sequence ID" value="ESZ91471.1"/>
    <property type="molecule type" value="Genomic_DNA"/>
</dbReference>
<dbReference type="AlphaFoldDB" id="W9C6I4"/>
<sequence length="296" mass="33028">MAWSLVCPANRGIGLYLTRHLLQNTQLPVVATSRKDIEGTKESILSNLDVDPKRLTVLEVDVTSKWPSHPIISLLLNLRYIKHKKSQVKKKELTYSDESTISAAAQECSSLFPPATHHLRLAFSIPGILYPEKSPAQLDQSQMQHTFAVNTIGPLLLTKHFSPFLPPKRLDLSLSPSTKNLPPHALWLNMSARVGSTSDNALGGWYSYRASKAAVNSLTKTFDHFLKTRHGDNAIAISYHPGTVKTGLSKDFWGGVKEGKLFSPEFAVEKMWDVAMMKGIESRGRCWDWRGVEILP</sequence>
<dbReference type="InterPro" id="IPR036291">
    <property type="entry name" value="NAD(P)-bd_dom_sf"/>
</dbReference>
<dbReference type="InterPro" id="IPR051468">
    <property type="entry name" value="Fungal_SecMetab_SDRs"/>
</dbReference>
<organism evidence="2 3">
    <name type="scientific">Sclerotinia borealis (strain F-4128)</name>
    <dbReference type="NCBI Taxonomy" id="1432307"/>
    <lineage>
        <taxon>Eukaryota</taxon>
        <taxon>Fungi</taxon>
        <taxon>Dikarya</taxon>
        <taxon>Ascomycota</taxon>
        <taxon>Pezizomycotina</taxon>
        <taxon>Leotiomycetes</taxon>
        <taxon>Helotiales</taxon>
        <taxon>Sclerotiniaceae</taxon>
        <taxon>Sclerotinia</taxon>
    </lineage>
</organism>
<proteinExistence type="inferred from homology"/>
<name>W9C6I4_SCLBF</name>
<dbReference type="HOGENOM" id="CLU_010194_9_7_1"/>
<dbReference type="GO" id="GO:0016491">
    <property type="term" value="F:oxidoreductase activity"/>
    <property type="evidence" value="ECO:0007669"/>
    <property type="project" value="TreeGrafter"/>
</dbReference>
<dbReference type="PANTHER" id="PTHR43544:SF12">
    <property type="entry name" value="NAD(P)-BINDING ROSSMANN-FOLD SUPERFAMILY PROTEIN"/>
    <property type="match status" value="1"/>
</dbReference>
<dbReference type="Gene3D" id="3.40.50.720">
    <property type="entry name" value="NAD(P)-binding Rossmann-like Domain"/>
    <property type="match status" value="1"/>
</dbReference>
<comment type="similarity">
    <text evidence="1">Belongs to the short-chain dehydrogenases/reductases (SDR) family.</text>
</comment>
<dbReference type="OrthoDB" id="5296at2759"/>
<evidence type="ECO:0000256" key="1">
    <source>
        <dbReference type="ARBA" id="ARBA00006484"/>
    </source>
</evidence>
<evidence type="ECO:0000313" key="2">
    <source>
        <dbReference type="EMBL" id="ESZ91471.1"/>
    </source>
</evidence>
<evidence type="ECO:0008006" key="4">
    <source>
        <dbReference type="Google" id="ProtNLM"/>
    </source>
</evidence>
<accession>W9C6I4</accession>